<accession>C4IYM5</accession>
<sequence length="85" mass="9728">MPYTNCTIFGSSNDYRELRMETNSRNVMCMPFKCLNTAFRLVIPDLCSGVIRTSNQIGPVTTSEVVNTIDTLLMSIKCEVWIWRT</sequence>
<reference evidence="1" key="2">
    <citation type="submission" date="2012-06" db="EMBL/GenBank/DDBJ databases">
        <authorList>
            <person name="Yu Y."/>
            <person name="Currie J."/>
            <person name="Lomeli R."/>
            <person name="Angelova A."/>
            <person name="Collura K."/>
            <person name="Wissotski M."/>
            <person name="Campos D."/>
            <person name="Kudrna D."/>
            <person name="Golser W."/>
            <person name="Ashely E."/>
            <person name="Descour A."/>
            <person name="Fernandes J."/>
            <person name="Soderlund C."/>
            <person name="Walbot V."/>
        </authorList>
    </citation>
    <scope>NUCLEOTIDE SEQUENCE</scope>
    <source>
        <strain evidence="1">B73</strain>
    </source>
</reference>
<protein>
    <submittedName>
        <fullName evidence="1">Uncharacterized protein</fullName>
    </submittedName>
</protein>
<proteinExistence type="evidence at transcript level"/>
<dbReference type="EMBL" id="BT083672">
    <property type="protein sequence ID" value="ACR34025.1"/>
    <property type="molecule type" value="mRNA"/>
</dbReference>
<evidence type="ECO:0000313" key="1">
    <source>
        <dbReference type="EMBL" id="ACR34025.1"/>
    </source>
</evidence>
<organism evidence="1">
    <name type="scientific">Zea mays</name>
    <name type="common">Maize</name>
    <dbReference type="NCBI Taxonomy" id="4577"/>
    <lineage>
        <taxon>Eukaryota</taxon>
        <taxon>Viridiplantae</taxon>
        <taxon>Streptophyta</taxon>
        <taxon>Embryophyta</taxon>
        <taxon>Tracheophyta</taxon>
        <taxon>Spermatophyta</taxon>
        <taxon>Magnoliopsida</taxon>
        <taxon>Liliopsida</taxon>
        <taxon>Poales</taxon>
        <taxon>Poaceae</taxon>
        <taxon>PACMAD clade</taxon>
        <taxon>Panicoideae</taxon>
        <taxon>Andropogonodae</taxon>
        <taxon>Andropogoneae</taxon>
        <taxon>Tripsacinae</taxon>
        <taxon>Zea</taxon>
    </lineage>
</organism>
<dbReference type="AlphaFoldDB" id="C4IYM5"/>
<reference evidence="1" key="1">
    <citation type="journal article" date="2009" name="PLoS Genet.">
        <title>Sequencing, mapping, and analysis of 27,455 maize full-length cDNAs.</title>
        <authorList>
            <person name="Soderlund C."/>
            <person name="Descour A."/>
            <person name="Kudrna D."/>
            <person name="Bomhoff M."/>
            <person name="Boyd L."/>
            <person name="Currie J."/>
            <person name="Angelova A."/>
            <person name="Collura K."/>
            <person name="Wissotski M."/>
            <person name="Ashley E."/>
            <person name="Morrow D."/>
            <person name="Fernandes J."/>
            <person name="Walbot V."/>
            <person name="Yu Y."/>
        </authorList>
    </citation>
    <scope>NUCLEOTIDE SEQUENCE</scope>
    <source>
        <strain evidence="1">B73</strain>
    </source>
</reference>
<name>C4IYM5_MAIZE</name>